<evidence type="ECO:0000313" key="1">
    <source>
        <dbReference type="EMBL" id="WMB74802.1"/>
    </source>
</evidence>
<protein>
    <submittedName>
        <fullName evidence="1">Uncharacterized protein</fullName>
    </submittedName>
</protein>
<dbReference type="GeneID" id="301339412"/>
<gene>
    <name evidence="1" type="ORF">RA178_09475</name>
</gene>
<organism evidence="1">
    <name type="scientific">Shewanella oncorhynchi</name>
    <dbReference type="NCBI Taxonomy" id="2726434"/>
    <lineage>
        <taxon>Bacteria</taxon>
        <taxon>Pseudomonadati</taxon>
        <taxon>Pseudomonadota</taxon>
        <taxon>Gammaproteobacteria</taxon>
        <taxon>Alteromonadales</taxon>
        <taxon>Shewanellaceae</taxon>
        <taxon>Shewanella</taxon>
    </lineage>
</organism>
<dbReference type="RefSeq" id="WP_306685221.1">
    <property type="nucleotide sequence ID" value="NZ_CP132914.1"/>
</dbReference>
<dbReference type="KEGG" id="sog:RA178_09475"/>
<dbReference type="EMBL" id="CP132914">
    <property type="protein sequence ID" value="WMB74802.1"/>
    <property type="molecule type" value="Genomic_DNA"/>
</dbReference>
<dbReference type="Proteomes" id="UP001236800">
    <property type="component" value="Chromosome"/>
</dbReference>
<proteinExistence type="predicted"/>
<reference evidence="1" key="1">
    <citation type="submission" date="2023-08" db="EMBL/GenBank/DDBJ databases">
        <title>Complete genome sequence of Shewanella oncorhynchi Z-P2, a siderophore putrebactin-producing bacterium.</title>
        <authorList>
            <person name="Zhang Y."/>
        </authorList>
    </citation>
    <scope>NUCLEOTIDE SEQUENCE</scope>
    <source>
        <strain evidence="1">Z-P2</strain>
    </source>
</reference>
<accession>A0AA50KH01</accession>
<sequence>MEMVRQIIVLYYNRNISKHDFPRSQDSNDTIADNEEDCMDSSSIKREKVDLGEISFQHRKTMGKTIIVSQKEKELTQRFIYWIERQNIYILKGLEQRTGANDRIDVSLQHGLSLIYAELKSVSSYSGMPKRAIRAALGQILDYQFYDRKEMAHELWIVLDNSELTKEDRSFITSLNTKFKDLNLKLLVEDRNSSFKVYK</sequence>
<name>A0AA50KH01_9GAMM</name>
<dbReference type="AlphaFoldDB" id="A0AA50KH01"/>